<evidence type="ECO:0000313" key="1">
    <source>
        <dbReference type="EMBL" id="KAJ9097657.1"/>
    </source>
</evidence>
<sequence length="371" mass="41095">MTMNLKEWNPTLYPVDRTHIMPIITPAYPVMCSTHNVSDSTLTVMMNEFARGVSIHKKIMEGKSTWDELFEESDFFTKYKWYLEVTTSTGSEETMHLWAGTVESKLRMLVRDLKDNTPLIKVAHPYIEGKSKVTICKGDDEIRSAAAGIPPAQVHSEDEPGTSKVWTTTFYIGLDLKQTDKASGQRQQMDISYPTSTFIRTVKTWDHYDEPSMGITVKPIKHSRFDRSALPAELRGKGDAKSKKRRANDKNGITDTASGRQTPIEPPQRSFKRIKSTNDKGLGFDVKDLEDGTNNQGHFTVPIATPQRMNNDPATTAKMDTDTDVRNGIEDQAPLTDAEKGAFASAAAGVSDHANHDGKALLPGMAVSGNA</sequence>
<name>A0ACC2VEB2_9TREE</name>
<accession>A0ACC2VEB2</accession>
<comment type="caution">
    <text evidence="1">The sequence shown here is derived from an EMBL/GenBank/DDBJ whole genome shotgun (WGS) entry which is preliminary data.</text>
</comment>
<evidence type="ECO:0000313" key="2">
    <source>
        <dbReference type="Proteomes" id="UP001227268"/>
    </source>
</evidence>
<gene>
    <name evidence="1" type="ORF">QFC21_004694</name>
</gene>
<dbReference type="Proteomes" id="UP001227268">
    <property type="component" value="Unassembled WGS sequence"/>
</dbReference>
<reference evidence="1" key="1">
    <citation type="submission" date="2023-04" db="EMBL/GenBank/DDBJ databases">
        <title>Draft Genome sequencing of Naganishia species isolated from polar environments using Oxford Nanopore Technology.</title>
        <authorList>
            <person name="Leo P."/>
            <person name="Venkateswaran K."/>
        </authorList>
    </citation>
    <scope>NUCLEOTIDE SEQUENCE</scope>
    <source>
        <strain evidence="1">MNA-CCFEE 5423</strain>
    </source>
</reference>
<keyword evidence="2" id="KW-1185">Reference proteome</keyword>
<organism evidence="1 2">
    <name type="scientific">Naganishia friedmannii</name>
    <dbReference type="NCBI Taxonomy" id="89922"/>
    <lineage>
        <taxon>Eukaryota</taxon>
        <taxon>Fungi</taxon>
        <taxon>Dikarya</taxon>
        <taxon>Basidiomycota</taxon>
        <taxon>Agaricomycotina</taxon>
        <taxon>Tremellomycetes</taxon>
        <taxon>Filobasidiales</taxon>
        <taxon>Filobasidiaceae</taxon>
        <taxon>Naganishia</taxon>
    </lineage>
</organism>
<dbReference type="EMBL" id="JASBWT010000016">
    <property type="protein sequence ID" value="KAJ9097657.1"/>
    <property type="molecule type" value="Genomic_DNA"/>
</dbReference>
<proteinExistence type="predicted"/>
<protein>
    <submittedName>
        <fullName evidence="1">Uncharacterized protein</fullName>
    </submittedName>
</protein>